<dbReference type="Proteomes" id="UP000095283">
    <property type="component" value="Unplaced"/>
</dbReference>
<dbReference type="WBParaSite" id="Hba_01430">
    <property type="protein sequence ID" value="Hba_01430"/>
    <property type="gene ID" value="Hba_01430"/>
</dbReference>
<evidence type="ECO:0000313" key="2">
    <source>
        <dbReference type="WBParaSite" id="Hba_01430"/>
    </source>
</evidence>
<sequence>MVVLWCRSRVVGESIGSDPFGRGRRSRTRHISCQTRPMDVSAAILIRSSWVVIEERWPTKSFLRQSVEIEQLILAASLEPRPLRQRSTPASPSGEEWDNFWRSWRATNLCPIFFLCVSYLSTENLNQREVRKPKSVYIFQFSSFFGLQKALRKPLTTSGWTRPEIPSGKG</sequence>
<evidence type="ECO:0000313" key="1">
    <source>
        <dbReference type="Proteomes" id="UP000095283"/>
    </source>
</evidence>
<dbReference type="AlphaFoldDB" id="A0A1I7W9V1"/>
<proteinExistence type="predicted"/>
<protein>
    <submittedName>
        <fullName evidence="2">Uncharacterized protein</fullName>
    </submittedName>
</protein>
<organism evidence="1 2">
    <name type="scientific">Heterorhabditis bacteriophora</name>
    <name type="common">Entomopathogenic nematode worm</name>
    <dbReference type="NCBI Taxonomy" id="37862"/>
    <lineage>
        <taxon>Eukaryota</taxon>
        <taxon>Metazoa</taxon>
        <taxon>Ecdysozoa</taxon>
        <taxon>Nematoda</taxon>
        <taxon>Chromadorea</taxon>
        <taxon>Rhabditida</taxon>
        <taxon>Rhabditina</taxon>
        <taxon>Rhabditomorpha</taxon>
        <taxon>Strongyloidea</taxon>
        <taxon>Heterorhabditidae</taxon>
        <taxon>Heterorhabditis</taxon>
    </lineage>
</organism>
<name>A0A1I7W9V1_HETBA</name>
<accession>A0A1I7W9V1</accession>
<keyword evidence="1" id="KW-1185">Reference proteome</keyword>
<reference evidence="2" key="1">
    <citation type="submission" date="2016-11" db="UniProtKB">
        <authorList>
            <consortium name="WormBaseParasite"/>
        </authorList>
    </citation>
    <scope>IDENTIFICATION</scope>
</reference>